<comment type="caution">
    <text evidence="2">The sequence shown here is derived from an EMBL/GenBank/DDBJ whole genome shotgun (WGS) entry which is preliminary data.</text>
</comment>
<dbReference type="Proteomes" id="UP000285530">
    <property type="component" value="Unassembled WGS sequence"/>
</dbReference>
<evidence type="ECO:0000313" key="3">
    <source>
        <dbReference type="Proteomes" id="UP000285530"/>
    </source>
</evidence>
<dbReference type="InterPro" id="IPR001763">
    <property type="entry name" value="Rhodanese-like_dom"/>
</dbReference>
<proteinExistence type="predicted"/>
<reference evidence="2 3" key="1">
    <citation type="submission" date="2018-09" db="EMBL/GenBank/DDBJ databases">
        <title>Paracoccus onubensis nov. sp. a moderate halophilic bacterium isolated from Gruta de las Maravillas (Aracena, Spain).</title>
        <authorList>
            <person name="Jurado V."/>
            <person name="Gutierrez-Patricio S."/>
            <person name="Gonzalez-Pimentel J.L."/>
            <person name="Laiz L."/>
            <person name="Saiz-Jimenez C."/>
        </authorList>
    </citation>
    <scope>NUCLEOTIDE SEQUENCE [LARGE SCALE GENOMIC DNA]</scope>
    <source>
        <strain evidence="2 3">DSM 19484</strain>
    </source>
</reference>
<dbReference type="PANTHER" id="PTHR43031:SF1">
    <property type="entry name" value="PYRIDINE NUCLEOTIDE-DISULPHIDE OXIDOREDUCTASE"/>
    <property type="match status" value="1"/>
</dbReference>
<dbReference type="Gene3D" id="3.40.250.10">
    <property type="entry name" value="Rhodanese-like domain"/>
    <property type="match status" value="1"/>
</dbReference>
<dbReference type="Pfam" id="PF00581">
    <property type="entry name" value="Rhodanese"/>
    <property type="match status" value="1"/>
</dbReference>
<dbReference type="SMART" id="SM00450">
    <property type="entry name" value="RHOD"/>
    <property type="match status" value="1"/>
</dbReference>
<name>A0A419A2G6_9RHOB</name>
<dbReference type="SUPFAM" id="SSF52821">
    <property type="entry name" value="Rhodanese/Cell cycle control phosphatase"/>
    <property type="match status" value="1"/>
</dbReference>
<sequence>MKTETVEGGTLETWSVDEVARALAADEIALIDVRTPPEYMQEQVEGALLAPMAFIIPERLPLDGEKPVLLYCGSSKRSEAVARRILGAGVTDRIAHMQGGFAAWKEAGQPYRGTDMATGAPVMMGG</sequence>
<organism evidence="2 3">
    <name type="scientific">Paracoccus aestuarii</name>
    <dbReference type="NCBI Taxonomy" id="453842"/>
    <lineage>
        <taxon>Bacteria</taxon>
        <taxon>Pseudomonadati</taxon>
        <taxon>Pseudomonadota</taxon>
        <taxon>Alphaproteobacteria</taxon>
        <taxon>Rhodobacterales</taxon>
        <taxon>Paracoccaceae</taxon>
        <taxon>Paracoccus</taxon>
    </lineage>
</organism>
<dbReference type="OrthoDB" id="9807812at2"/>
<gene>
    <name evidence="2" type="ORF">D3P06_01715</name>
</gene>
<dbReference type="CDD" id="cd00158">
    <property type="entry name" value="RHOD"/>
    <property type="match status" value="1"/>
</dbReference>
<protein>
    <submittedName>
        <fullName evidence="2">Rhodanese-like domain-containing protein</fullName>
    </submittedName>
</protein>
<dbReference type="RefSeq" id="WP_119884885.1">
    <property type="nucleotide sequence ID" value="NZ_CP067169.1"/>
</dbReference>
<dbReference type="PANTHER" id="PTHR43031">
    <property type="entry name" value="FAD-DEPENDENT OXIDOREDUCTASE"/>
    <property type="match status" value="1"/>
</dbReference>
<dbReference type="InterPro" id="IPR050229">
    <property type="entry name" value="GlpE_sulfurtransferase"/>
</dbReference>
<keyword evidence="3" id="KW-1185">Reference proteome</keyword>
<evidence type="ECO:0000259" key="1">
    <source>
        <dbReference type="PROSITE" id="PS50206"/>
    </source>
</evidence>
<dbReference type="EMBL" id="QZEV01000003">
    <property type="protein sequence ID" value="RJL07190.1"/>
    <property type="molecule type" value="Genomic_DNA"/>
</dbReference>
<accession>A0A419A2G6</accession>
<feature type="domain" description="Rhodanese" evidence="1">
    <location>
        <begin position="24"/>
        <end position="113"/>
    </location>
</feature>
<dbReference type="InterPro" id="IPR036873">
    <property type="entry name" value="Rhodanese-like_dom_sf"/>
</dbReference>
<evidence type="ECO:0000313" key="2">
    <source>
        <dbReference type="EMBL" id="RJL07190.1"/>
    </source>
</evidence>
<dbReference type="AlphaFoldDB" id="A0A419A2G6"/>
<dbReference type="PROSITE" id="PS50206">
    <property type="entry name" value="RHODANESE_3"/>
    <property type="match status" value="1"/>
</dbReference>